<accession>A0A1I7YVJ2</accession>
<feature type="compositionally biased region" description="Acidic residues" evidence="1">
    <location>
        <begin position="18"/>
        <end position="28"/>
    </location>
</feature>
<keyword evidence="2" id="KW-1185">Reference proteome</keyword>
<dbReference type="Proteomes" id="UP000095287">
    <property type="component" value="Unplaced"/>
</dbReference>
<proteinExistence type="predicted"/>
<sequence length="90" mass="10414">MEVSQKAYHTSLKQHSCDEDDAAQTREELDDDVEGEHLEMIALLPHLHLNVEGYWIQDYGNDGAEYLDAVVDIDCKKRSGHRRKWEKNAC</sequence>
<feature type="region of interest" description="Disordered" evidence="1">
    <location>
        <begin position="1"/>
        <end position="28"/>
    </location>
</feature>
<name>A0A1I7YVJ2_9BILA</name>
<evidence type="ECO:0000313" key="3">
    <source>
        <dbReference type="WBParaSite" id="L893_g19942.t1"/>
    </source>
</evidence>
<evidence type="ECO:0000313" key="2">
    <source>
        <dbReference type="Proteomes" id="UP000095287"/>
    </source>
</evidence>
<dbReference type="AlphaFoldDB" id="A0A1I7YVJ2"/>
<protein>
    <submittedName>
        <fullName evidence="3">Uncharacterized protein</fullName>
    </submittedName>
</protein>
<dbReference type="WBParaSite" id="L893_g19942.t1">
    <property type="protein sequence ID" value="L893_g19942.t1"/>
    <property type="gene ID" value="L893_g19942"/>
</dbReference>
<evidence type="ECO:0000256" key="1">
    <source>
        <dbReference type="SAM" id="MobiDB-lite"/>
    </source>
</evidence>
<organism evidence="2 3">
    <name type="scientific">Steinernema glaseri</name>
    <dbReference type="NCBI Taxonomy" id="37863"/>
    <lineage>
        <taxon>Eukaryota</taxon>
        <taxon>Metazoa</taxon>
        <taxon>Ecdysozoa</taxon>
        <taxon>Nematoda</taxon>
        <taxon>Chromadorea</taxon>
        <taxon>Rhabditida</taxon>
        <taxon>Tylenchina</taxon>
        <taxon>Panagrolaimomorpha</taxon>
        <taxon>Strongyloidoidea</taxon>
        <taxon>Steinernematidae</taxon>
        <taxon>Steinernema</taxon>
    </lineage>
</organism>
<reference evidence="3" key="1">
    <citation type="submission" date="2016-11" db="UniProtKB">
        <authorList>
            <consortium name="WormBaseParasite"/>
        </authorList>
    </citation>
    <scope>IDENTIFICATION</scope>
</reference>